<evidence type="ECO:0000256" key="1">
    <source>
        <dbReference type="ARBA" id="ARBA00004418"/>
    </source>
</evidence>
<dbReference type="GO" id="GO:1904680">
    <property type="term" value="F:peptide transmembrane transporter activity"/>
    <property type="evidence" value="ECO:0007669"/>
    <property type="project" value="TreeGrafter"/>
</dbReference>
<comment type="similarity">
    <text evidence="2">Belongs to the bacterial solute-binding protein 5 family.</text>
</comment>
<evidence type="ECO:0000259" key="5">
    <source>
        <dbReference type="Pfam" id="PF00496"/>
    </source>
</evidence>
<dbReference type="InterPro" id="IPR039424">
    <property type="entry name" value="SBP_5"/>
</dbReference>
<sequence length="492" mass="53307">MTKWKSIVAATALVLASGTAAFAARTDLVLGMVLEPPHLDPTAGAAAAIDEIVYSNVFEGLTKIGPTGEVAPGLAESWTISDDGKEYTFKLRPGVKFHDGTEFNADDVKYSLERAIAPDTVNAQKALFAQIDAVQVVDPTTVKVTLKQPQGAFLYNLGWGDAVIVGEESAAGNKEKPIGTGPFRFENWARGSSVTLTKSPDYWGEPVALEKAQFRFIPDAAAAVPALLSGDVQAFPNAPVGDALEQIKGDSRLKVVIGSTEGETILSMNNQKAPFDNKLVRQAISYALNREDIIAGASNGLGTPIGSHFAPHNPAYVDLVGTYSHDLEKAKALLAEAGASNLNVTLKMPPPPYARQGGEIIAAELSQIGINVELIPVEWAQWLDQVFKNKDFDLTIISHVEPNDIDIYSRPDYYIGYQNPEFNKLIEELNVTSDQAKRNELYGQAQKMLSEDAPVGFLFQLPKIGVWDAKLEGLWENTPTPANDLSKVRWTE</sequence>
<dbReference type="SUPFAM" id="SSF53850">
    <property type="entry name" value="Periplasmic binding protein-like II"/>
    <property type="match status" value="1"/>
</dbReference>
<dbReference type="PANTHER" id="PTHR30290:SF38">
    <property type="entry name" value="D,D-DIPEPTIDE-BINDING PERIPLASMIC PROTEIN DDPA-RELATED"/>
    <property type="match status" value="1"/>
</dbReference>
<dbReference type="Gene3D" id="3.40.190.10">
    <property type="entry name" value="Periplasmic binding protein-like II"/>
    <property type="match status" value="1"/>
</dbReference>
<keyword evidence="3 4" id="KW-0732">Signal</keyword>
<dbReference type="Gene3D" id="3.10.105.10">
    <property type="entry name" value="Dipeptide-binding Protein, Domain 3"/>
    <property type="match status" value="1"/>
</dbReference>
<evidence type="ECO:0000313" key="6">
    <source>
        <dbReference type="EMBL" id="MBP0439690.1"/>
    </source>
</evidence>
<dbReference type="Proteomes" id="UP000666240">
    <property type="component" value="Unassembled WGS sequence"/>
</dbReference>
<dbReference type="GO" id="GO:0030288">
    <property type="term" value="C:outer membrane-bounded periplasmic space"/>
    <property type="evidence" value="ECO:0007669"/>
    <property type="project" value="UniProtKB-ARBA"/>
</dbReference>
<dbReference type="Gene3D" id="3.90.76.10">
    <property type="entry name" value="Dipeptide-binding Protein, Domain 1"/>
    <property type="match status" value="1"/>
</dbReference>
<keyword evidence="7" id="KW-1185">Reference proteome</keyword>
<dbReference type="InterPro" id="IPR000914">
    <property type="entry name" value="SBP_5_dom"/>
</dbReference>
<comment type="subcellular location">
    <subcellularLocation>
        <location evidence="1">Periplasm</location>
    </subcellularLocation>
</comment>
<dbReference type="PANTHER" id="PTHR30290">
    <property type="entry name" value="PERIPLASMIC BINDING COMPONENT OF ABC TRANSPORTER"/>
    <property type="match status" value="1"/>
</dbReference>
<name>A0A8J7R4Q3_9HYPH</name>
<evidence type="ECO:0000256" key="3">
    <source>
        <dbReference type="ARBA" id="ARBA00022729"/>
    </source>
</evidence>
<feature type="signal peptide" evidence="4">
    <location>
        <begin position="1"/>
        <end position="23"/>
    </location>
</feature>
<feature type="chain" id="PRO_5035221115" evidence="4">
    <location>
        <begin position="24"/>
        <end position="492"/>
    </location>
</feature>
<dbReference type="AlphaFoldDB" id="A0A8J7R4Q3"/>
<evidence type="ECO:0000256" key="2">
    <source>
        <dbReference type="ARBA" id="ARBA00005695"/>
    </source>
</evidence>
<dbReference type="GO" id="GO:0043190">
    <property type="term" value="C:ATP-binding cassette (ABC) transporter complex"/>
    <property type="evidence" value="ECO:0007669"/>
    <property type="project" value="InterPro"/>
</dbReference>
<reference evidence="6" key="1">
    <citation type="submission" date="2021-03" db="EMBL/GenBank/DDBJ databases">
        <title>Genome sequencing and assembly of Tianweitania sediminis.</title>
        <authorList>
            <person name="Chhetri G."/>
        </authorList>
    </citation>
    <scope>NUCLEOTIDE SEQUENCE</scope>
    <source>
        <strain evidence="6">Z8</strain>
    </source>
</reference>
<organism evidence="6 7">
    <name type="scientific">Tianweitania sediminis</name>
    <dbReference type="NCBI Taxonomy" id="1502156"/>
    <lineage>
        <taxon>Bacteria</taxon>
        <taxon>Pseudomonadati</taxon>
        <taxon>Pseudomonadota</taxon>
        <taxon>Alphaproteobacteria</taxon>
        <taxon>Hyphomicrobiales</taxon>
        <taxon>Phyllobacteriaceae</taxon>
        <taxon>Tianweitania</taxon>
    </lineage>
</organism>
<dbReference type="InterPro" id="IPR030678">
    <property type="entry name" value="Peptide/Ni-bd"/>
</dbReference>
<comment type="caution">
    <text evidence="6">The sequence shown here is derived from an EMBL/GenBank/DDBJ whole genome shotgun (WGS) entry which is preliminary data.</text>
</comment>
<evidence type="ECO:0000313" key="7">
    <source>
        <dbReference type="Proteomes" id="UP000666240"/>
    </source>
</evidence>
<feature type="domain" description="Solute-binding protein family 5" evidence="5">
    <location>
        <begin position="69"/>
        <end position="399"/>
    </location>
</feature>
<evidence type="ECO:0000256" key="4">
    <source>
        <dbReference type="SAM" id="SignalP"/>
    </source>
</evidence>
<dbReference type="PIRSF" id="PIRSF002741">
    <property type="entry name" value="MppA"/>
    <property type="match status" value="1"/>
</dbReference>
<protein>
    <submittedName>
        <fullName evidence="6">ABC transporter substrate-binding protein</fullName>
    </submittedName>
</protein>
<dbReference type="EMBL" id="JAGIYY010000004">
    <property type="protein sequence ID" value="MBP0439690.1"/>
    <property type="molecule type" value="Genomic_DNA"/>
</dbReference>
<dbReference type="RefSeq" id="WP_209335724.1">
    <property type="nucleotide sequence ID" value="NZ_JAGIYY010000004.1"/>
</dbReference>
<dbReference type="GO" id="GO:0015833">
    <property type="term" value="P:peptide transport"/>
    <property type="evidence" value="ECO:0007669"/>
    <property type="project" value="TreeGrafter"/>
</dbReference>
<dbReference type="Pfam" id="PF00496">
    <property type="entry name" value="SBP_bac_5"/>
    <property type="match status" value="1"/>
</dbReference>
<gene>
    <name evidence="6" type="ORF">J5Y06_13600</name>
</gene>
<proteinExistence type="inferred from homology"/>
<accession>A0A8J7R4Q3</accession>
<dbReference type="CDD" id="cd08494">
    <property type="entry name" value="PBP2_NikA_DppA_OppA_like_6"/>
    <property type="match status" value="1"/>
</dbReference>